<keyword evidence="3" id="KW-1185">Reference proteome</keyword>
<reference evidence="2 3" key="1">
    <citation type="journal article" date="2013" name="Proc. Natl. Acad. Sci. U.S.A.">
        <title>Genome of an arbuscular mycorrhizal fungus provides insight into the oldest plant symbiosis.</title>
        <authorList>
            <person name="Tisserant E."/>
            <person name="Malbreil M."/>
            <person name="Kuo A."/>
            <person name="Kohler A."/>
            <person name="Symeonidi A."/>
            <person name="Balestrini R."/>
            <person name="Charron P."/>
            <person name="Duensing N."/>
            <person name="Frei Dit Frey N."/>
            <person name="Gianinazzi-Pearson V."/>
            <person name="Gilbert L.B."/>
            <person name="Handa Y."/>
            <person name="Herr J.R."/>
            <person name="Hijri M."/>
            <person name="Koul R."/>
            <person name="Kawaguchi M."/>
            <person name="Krajinski F."/>
            <person name="Lammers P.J."/>
            <person name="Masclaux F.G."/>
            <person name="Murat C."/>
            <person name="Morin E."/>
            <person name="Ndikumana S."/>
            <person name="Pagni M."/>
            <person name="Petitpierre D."/>
            <person name="Requena N."/>
            <person name="Rosikiewicz P."/>
            <person name="Riley R."/>
            <person name="Saito K."/>
            <person name="San Clemente H."/>
            <person name="Shapiro H."/>
            <person name="van Tuinen D."/>
            <person name="Becard G."/>
            <person name="Bonfante P."/>
            <person name="Paszkowski U."/>
            <person name="Shachar-Hill Y.Y."/>
            <person name="Tuskan G.A."/>
            <person name="Young P.W."/>
            <person name="Sanders I.R."/>
            <person name="Henrissat B."/>
            <person name="Rensing S.A."/>
            <person name="Grigoriev I.V."/>
            <person name="Corradi N."/>
            <person name="Roux C."/>
            <person name="Martin F."/>
        </authorList>
    </citation>
    <scope>NUCLEOTIDE SEQUENCE [LARGE SCALE GENOMIC DNA]</scope>
    <source>
        <strain evidence="2 3">DAOM 197198</strain>
    </source>
</reference>
<evidence type="ECO:0000313" key="3">
    <source>
        <dbReference type="Proteomes" id="UP000018888"/>
    </source>
</evidence>
<dbReference type="EMBL" id="AUPC02000199">
    <property type="protein sequence ID" value="POG66101.1"/>
    <property type="molecule type" value="Genomic_DNA"/>
</dbReference>
<protein>
    <submittedName>
        <fullName evidence="2">Uncharacterized protein</fullName>
    </submittedName>
</protein>
<gene>
    <name evidence="2" type="ORF">GLOIN_2v1660522</name>
</gene>
<evidence type="ECO:0000256" key="1">
    <source>
        <dbReference type="SAM" id="Phobius"/>
    </source>
</evidence>
<feature type="non-terminal residue" evidence="2">
    <location>
        <position position="56"/>
    </location>
</feature>
<sequence length="56" mass="6791">MSLDFFFLLVESITTLFYIIDTLLYRTILNSVKHSTYDSIYRWRSLTRPKEKYGSF</sequence>
<keyword evidence="1" id="KW-1133">Transmembrane helix</keyword>
<dbReference type="AlphaFoldDB" id="A0A2P4PL41"/>
<evidence type="ECO:0000313" key="2">
    <source>
        <dbReference type="EMBL" id="POG66101.1"/>
    </source>
</evidence>
<keyword evidence="1" id="KW-0472">Membrane</keyword>
<reference evidence="2 3" key="2">
    <citation type="journal article" date="2018" name="New Phytol.">
        <title>High intraspecific genome diversity in the model arbuscular mycorrhizal symbiont Rhizophagus irregularis.</title>
        <authorList>
            <person name="Chen E.C.H."/>
            <person name="Morin E."/>
            <person name="Beaudet D."/>
            <person name="Noel J."/>
            <person name="Yildirir G."/>
            <person name="Ndikumana S."/>
            <person name="Charron P."/>
            <person name="St-Onge C."/>
            <person name="Giorgi J."/>
            <person name="Kruger M."/>
            <person name="Marton T."/>
            <person name="Ropars J."/>
            <person name="Grigoriev I.V."/>
            <person name="Hainaut M."/>
            <person name="Henrissat B."/>
            <person name="Roux C."/>
            <person name="Martin F."/>
            <person name="Corradi N."/>
        </authorList>
    </citation>
    <scope>NUCLEOTIDE SEQUENCE [LARGE SCALE GENOMIC DNA]</scope>
    <source>
        <strain evidence="2 3">DAOM 197198</strain>
    </source>
</reference>
<organism evidence="2 3">
    <name type="scientific">Rhizophagus irregularis (strain DAOM 181602 / DAOM 197198 / MUCL 43194)</name>
    <name type="common">Arbuscular mycorrhizal fungus</name>
    <name type="synonym">Glomus intraradices</name>
    <dbReference type="NCBI Taxonomy" id="747089"/>
    <lineage>
        <taxon>Eukaryota</taxon>
        <taxon>Fungi</taxon>
        <taxon>Fungi incertae sedis</taxon>
        <taxon>Mucoromycota</taxon>
        <taxon>Glomeromycotina</taxon>
        <taxon>Glomeromycetes</taxon>
        <taxon>Glomerales</taxon>
        <taxon>Glomeraceae</taxon>
        <taxon>Rhizophagus</taxon>
    </lineage>
</organism>
<proteinExistence type="predicted"/>
<comment type="caution">
    <text evidence="2">The sequence shown here is derived from an EMBL/GenBank/DDBJ whole genome shotgun (WGS) entry which is preliminary data.</text>
</comment>
<dbReference type="Proteomes" id="UP000018888">
    <property type="component" value="Unassembled WGS sequence"/>
</dbReference>
<keyword evidence="1" id="KW-0812">Transmembrane</keyword>
<accession>A0A2P4PL41</accession>
<feature type="transmembrane region" description="Helical" evidence="1">
    <location>
        <begin position="6"/>
        <end position="25"/>
    </location>
</feature>
<name>A0A2P4PL41_RHIID</name>